<name>A0A8H8X0I0_9HYPH</name>
<dbReference type="RefSeq" id="WP_207183874.1">
    <property type="nucleotide sequence ID" value="NZ_AP024147.1"/>
</dbReference>
<protein>
    <recommendedName>
        <fullName evidence="3">Tellurite resistance protein TerB</fullName>
    </recommendedName>
</protein>
<accession>A0A8H8X0I0</accession>
<dbReference type="KEGG" id="mind:mvi_63240"/>
<evidence type="ECO:0000313" key="1">
    <source>
        <dbReference type="EMBL" id="BCM87863.1"/>
    </source>
</evidence>
<keyword evidence="1" id="KW-0614">Plasmid</keyword>
<reference evidence="1" key="1">
    <citation type="submission" date="2020-11" db="EMBL/GenBank/DDBJ databases">
        <title>Complete genome sequence of a novel pathogenic Methylobacterium strain isolated from rice in Vietnam.</title>
        <authorList>
            <person name="Lai K."/>
            <person name="Okazaki S."/>
            <person name="Higashi K."/>
            <person name="Mori H."/>
            <person name="Toyoda A."/>
            <person name="Kurokawa K."/>
        </authorList>
    </citation>
    <scope>NUCLEOTIDE SEQUENCE</scope>
    <source>
        <strain evidence="1">VL1</strain>
        <plasmid evidence="1">pVL1_2</plasmid>
    </source>
</reference>
<dbReference type="EMBL" id="AP024147">
    <property type="protein sequence ID" value="BCM87863.1"/>
    <property type="molecule type" value="Genomic_DNA"/>
</dbReference>
<dbReference type="SUPFAM" id="SSF158682">
    <property type="entry name" value="TerB-like"/>
    <property type="match status" value="1"/>
</dbReference>
<evidence type="ECO:0008006" key="3">
    <source>
        <dbReference type="Google" id="ProtNLM"/>
    </source>
</evidence>
<organism evidence="1 2">
    <name type="scientific">Methylobacterium indicum</name>
    <dbReference type="NCBI Taxonomy" id="1775910"/>
    <lineage>
        <taxon>Bacteria</taxon>
        <taxon>Pseudomonadati</taxon>
        <taxon>Pseudomonadota</taxon>
        <taxon>Alphaproteobacteria</taxon>
        <taxon>Hyphomicrobiales</taxon>
        <taxon>Methylobacteriaceae</taxon>
        <taxon>Methylobacterium</taxon>
    </lineage>
</organism>
<geneLocation type="plasmid" evidence="1 2">
    <name>pVL1_2</name>
</geneLocation>
<dbReference type="Gene3D" id="1.10.3680.10">
    <property type="entry name" value="TerB-like"/>
    <property type="match status" value="1"/>
</dbReference>
<sequence>MSFLASIFSTARKTVAAIDGAPATLNGVAAAVANVIAADGQIEDAEMDAAVNGMVAHPSLKSFTPAQIEKAVGDALRQAKSRFGRNENNTAIAALVTKPEEIRQGIFLIAADVADQGGIGEQEQVALENIAKALGVDKAKLLAA</sequence>
<dbReference type="AlphaFoldDB" id="A0A8H8X0I0"/>
<dbReference type="Proteomes" id="UP000663508">
    <property type="component" value="Plasmid pVL1_2"/>
</dbReference>
<dbReference type="InterPro" id="IPR029024">
    <property type="entry name" value="TerB-like"/>
</dbReference>
<gene>
    <name evidence="1" type="ORF">mvi_63240</name>
</gene>
<proteinExistence type="predicted"/>
<evidence type="ECO:0000313" key="2">
    <source>
        <dbReference type="Proteomes" id="UP000663508"/>
    </source>
</evidence>